<gene>
    <name evidence="2" type="ORF">QQ002_06320</name>
</gene>
<organism evidence="2 3">
    <name type="scientific">Demequina lignilytica</name>
    <dbReference type="NCBI Taxonomy" id="3051663"/>
    <lineage>
        <taxon>Bacteria</taxon>
        <taxon>Bacillati</taxon>
        <taxon>Actinomycetota</taxon>
        <taxon>Actinomycetes</taxon>
        <taxon>Micrococcales</taxon>
        <taxon>Demequinaceae</taxon>
        <taxon>Demequina</taxon>
    </lineage>
</organism>
<dbReference type="Proteomes" id="UP001172756">
    <property type="component" value="Unassembled WGS sequence"/>
</dbReference>
<feature type="domain" description="Carboxymuconolactone decarboxylase-like" evidence="1">
    <location>
        <begin position="18"/>
        <end position="75"/>
    </location>
</feature>
<name>A0AB35MH68_9MICO</name>
<dbReference type="AlphaFoldDB" id="A0AB35MH68"/>
<accession>A0AB35MH68</accession>
<evidence type="ECO:0000259" key="1">
    <source>
        <dbReference type="Pfam" id="PF02627"/>
    </source>
</evidence>
<proteinExistence type="predicted"/>
<evidence type="ECO:0000313" key="2">
    <source>
        <dbReference type="EMBL" id="MDN4483149.1"/>
    </source>
</evidence>
<sequence length="137" mass="14893">MRATLAGDVLKELEALDARAGAQLEPRLRDMLRLRVSYLNGCVNSIRLHSESLTLEGVRPDVIAALARPVRLMRAGLVSDGEEAALRLAEVLTDAPRGLEPEARVAAGHWYNSTQIGAIVQTVALTNAWNRVLRGTD</sequence>
<dbReference type="Pfam" id="PF02627">
    <property type="entry name" value="CMD"/>
    <property type="match status" value="1"/>
</dbReference>
<dbReference type="GO" id="GO:0051920">
    <property type="term" value="F:peroxiredoxin activity"/>
    <property type="evidence" value="ECO:0007669"/>
    <property type="project" value="InterPro"/>
</dbReference>
<dbReference type="Gene3D" id="1.20.1290.10">
    <property type="entry name" value="AhpD-like"/>
    <property type="match status" value="1"/>
</dbReference>
<dbReference type="SUPFAM" id="SSF69118">
    <property type="entry name" value="AhpD-like"/>
    <property type="match status" value="1"/>
</dbReference>
<comment type="caution">
    <text evidence="2">The sequence shown here is derived from an EMBL/GenBank/DDBJ whole genome shotgun (WGS) entry which is preliminary data.</text>
</comment>
<dbReference type="InterPro" id="IPR003779">
    <property type="entry name" value="CMD-like"/>
</dbReference>
<dbReference type="EMBL" id="JAUHQB010000003">
    <property type="protein sequence ID" value="MDN4483149.1"/>
    <property type="molecule type" value="Genomic_DNA"/>
</dbReference>
<evidence type="ECO:0000313" key="3">
    <source>
        <dbReference type="Proteomes" id="UP001172756"/>
    </source>
</evidence>
<dbReference type="RefSeq" id="WP_301160079.1">
    <property type="nucleotide sequence ID" value="NZ_JAUHQB010000003.1"/>
</dbReference>
<reference evidence="2 3" key="1">
    <citation type="submission" date="2023-06" db="EMBL/GenBank/DDBJ databases">
        <title>SYSU T0a273.</title>
        <authorList>
            <person name="Gao L."/>
            <person name="Fang B.-Z."/>
            <person name="Li W.-J."/>
        </authorList>
    </citation>
    <scope>NUCLEOTIDE SEQUENCE [LARGE SCALE GENOMIC DNA]</scope>
    <source>
        <strain evidence="2 3">SYSU T0a273</strain>
    </source>
</reference>
<dbReference type="InterPro" id="IPR029032">
    <property type="entry name" value="AhpD-like"/>
</dbReference>
<protein>
    <submittedName>
        <fullName evidence="2">Carboxymuconolactone decarboxylase family protein</fullName>
    </submittedName>
</protein>